<keyword evidence="1" id="KW-1133">Transmembrane helix</keyword>
<dbReference type="Proteomes" id="UP000028058">
    <property type="component" value="Unassembled WGS sequence"/>
</dbReference>
<feature type="transmembrane region" description="Helical" evidence="1">
    <location>
        <begin position="21"/>
        <end position="41"/>
    </location>
</feature>
<dbReference type="RefSeq" id="WP_043462936.1">
    <property type="nucleotide sequence ID" value="NZ_CP108540.1"/>
</dbReference>
<accession>A0A3R7I2Q9</accession>
<keyword evidence="1" id="KW-0472">Membrane</keyword>
<keyword evidence="3" id="KW-1185">Reference proteome</keyword>
<dbReference type="AlphaFoldDB" id="A0A3R7I2Q9"/>
<dbReference type="OrthoDB" id="3873836at2"/>
<feature type="transmembrane region" description="Helical" evidence="1">
    <location>
        <begin position="47"/>
        <end position="68"/>
    </location>
</feature>
<reference evidence="2 3" key="1">
    <citation type="journal article" date="2014" name="Genome Announc.">
        <title>Draft Genome Sequence of Streptomyces fradiae ATCC 19609, a Strain Highly Sensitive to Antibiotics.</title>
        <authorList>
            <person name="Bekker O.B."/>
            <person name="Klimina K.M."/>
            <person name="Vatlin A.A."/>
            <person name="Zakharevich N.V."/>
            <person name="Kasianov A.S."/>
            <person name="Danilenko V.N."/>
        </authorList>
    </citation>
    <scope>NUCLEOTIDE SEQUENCE [LARGE SCALE GENOMIC DNA]</scope>
    <source>
        <strain evidence="2 3">ATCC 19609</strain>
    </source>
</reference>
<gene>
    <name evidence="2" type="ORF">SFRA_012585</name>
</gene>
<dbReference type="EMBL" id="JNAD02000005">
    <property type="protein sequence ID" value="RKM95869.1"/>
    <property type="molecule type" value="Genomic_DNA"/>
</dbReference>
<name>A0A3R7I2Q9_9ACTN</name>
<evidence type="ECO:0000313" key="2">
    <source>
        <dbReference type="EMBL" id="RKM95869.1"/>
    </source>
</evidence>
<organism evidence="2 3">
    <name type="scientific">Streptomyces xinghaiensis</name>
    <dbReference type="NCBI Taxonomy" id="1038928"/>
    <lineage>
        <taxon>Bacteria</taxon>
        <taxon>Bacillati</taxon>
        <taxon>Actinomycetota</taxon>
        <taxon>Actinomycetes</taxon>
        <taxon>Kitasatosporales</taxon>
        <taxon>Streptomycetaceae</taxon>
        <taxon>Streptomyces</taxon>
    </lineage>
</organism>
<proteinExistence type="predicted"/>
<evidence type="ECO:0008006" key="4">
    <source>
        <dbReference type="Google" id="ProtNLM"/>
    </source>
</evidence>
<keyword evidence="1" id="KW-0812">Transmembrane</keyword>
<evidence type="ECO:0000256" key="1">
    <source>
        <dbReference type="SAM" id="Phobius"/>
    </source>
</evidence>
<evidence type="ECO:0000313" key="3">
    <source>
        <dbReference type="Proteomes" id="UP000028058"/>
    </source>
</evidence>
<comment type="caution">
    <text evidence="2">The sequence shown here is derived from an EMBL/GenBank/DDBJ whole genome shotgun (WGS) entry which is preliminary data.</text>
</comment>
<protein>
    <recommendedName>
        <fullName evidence="4">Integral membrane protein</fullName>
    </recommendedName>
</protein>
<sequence>MSSETPADGAGPGDRLVRVGGVIFLIGAVATVVTVAPLFLGRPPFPTAAYLISMLMGLGFAVAGAGVLRTIAAQRRQARGAGDV</sequence>